<gene>
    <name evidence="1" type="ORF">Tco_1043412</name>
</gene>
<comment type="caution">
    <text evidence="1">The sequence shown here is derived from an EMBL/GenBank/DDBJ whole genome shotgun (WGS) entry which is preliminary data.</text>
</comment>
<name>A0ABQ5GP60_9ASTR</name>
<dbReference type="Proteomes" id="UP001151760">
    <property type="component" value="Unassembled WGS sequence"/>
</dbReference>
<keyword evidence="2" id="KW-1185">Reference proteome</keyword>
<reference evidence="1" key="1">
    <citation type="journal article" date="2022" name="Int. J. Mol. Sci.">
        <title>Draft Genome of Tanacetum Coccineum: Genomic Comparison of Closely Related Tanacetum-Family Plants.</title>
        <authorList>
            <person name="Yamashiro T."/>
            <person name="Shiraishi A."/>
            <person name="Nakayama K."/>
            <person name="Satake H."/>
        </authorList>
    </citation>
    <scope>NUCLEOTIDE SEQUENCE</scope>
</reference>
<protein>
    <submittedName>
        <fullName evidence="1">Uncharacterized protein</fullName>
    </submittedName>
</protein>
<reference evidence="1" key="2">
    <citation type="submission" date="2022-01" db="EMBL/GenBank/DDBJ databases">
        <authorList>
            <person name="Yamashiro T."/>
            <person name="Shiraishi A."/>
            <person name="Satake H."/>
            <person name="Nakayama K."/>
        </authorList>
    </citation>
    <scope>NUCLEOTIDE SEQUENCE</scope>
</reference>
<evidence type="ECO:0000313" key="1">
    <source>
        <dbReference type="EMBL" id="GJT76687.1"/>
    </source>
</evidence>
<accession>A0ABQ5GP60</accession>
<dbReference type="EMBL" id="BQNB010018646">
    <property type="protein sequence ID" value="GJT76687.1"/>
    <property type="molecule type" value="Genomic_DNA"/>
</dbReference>
<evidence type="ECO:0000313" key="2">
    <source>
        <dbReference type="Proteomes" id="UP001151760"/>
    </source>
</evidence>
<organism evidence="1 2">
    <name type="scientific">Tanacetum coccineum</name>
    <dbReference type="NCBI Taxonomy" id="301880"/>
    <lineage>
        <taxon>Eukaryota</taxon>
        <taxon>Viridiplantae</taxon>
        <taxon>Streptophyta</taxon>
        <taxon>Embryophyta</taxon>
        <taxon>Tracheophyta</taxon>
        <taxon>Spermatophyta</taxon>
        <taxon>Magnoliopsida</taxon>
        <taxon>eudicotyledons</taxon>
        <taxon>Gunneridae</taxon>
        <taxon>Pentapetalae</taxon>
        <taxon>asterids</taxon>
        <taxon>campanulids</taxon>
        <taxon>Asterales</taxon>
        <taxon>Asteraceae</taxon>
        <taxon>Asteroideae</taxon>
        <taxon>Anthemideae</taxon>
        <taxon>Anthemidinae</taxon>
        <taxon>Tanacetum</taxon>
    </lineage>
</organism>
<proteinExistence type="predicted"/>
<sequence length="67" mass="7505">MKDLQCLKEGIIFHGKVDSEDGAMNINGTVKQILKPLSKMTKGNKKQYIADVKVMNYLLQAIPNDIL</sequence>